<dbReference type="AlphaFoldDB" id="A0A7S4KS31"/>
<evidence type="ECO:0000256" key="1">
    <source>
        <dbReference type="ARBA" id="ARBA00022527"/>
    </source>
</evidence>
<dbReference type="InterPro" id="IPR008271">
    <property type="entry name" value="Ser/Thr_kinase_AS"/>
</dbReference>
<dbReference type="Pfam" id="PF00069">
    <property type="entry name" value="Pkinase"/>
    <property type="match status" value="1"/>
</dbReference>
<name>A0A7S4KS31_9EUKA</name>
<feature type="domain" description="Protein kinase" evidence="7">
    <location>
        <begin position="1"/>
        <end position="167"/>
    </location>
</feature>
<dbReference type="Gene3D" id="1.10.510.10">
    <property type="entry name" value="Transferase(Phosphotransferase) domain 1"/>
    <property type="match status" value="1"/>
</dbReference>
<dbReference type="GO" id="GO:0005634">
    <property type="term" value="C:nucleus"/>
    <property type="evidence" value="ECO:0007669"/>
    <property type="project" value="TreeGrafter"/>
</dbReference>
<keyword evidence="1" id="KW-0723">Serine/threonine-protein kinase</keyword>
<organism evidence="8">
    <name type="scientific">Paramoeba aestuarina</name>
    <dbReference type="NCBI Taxonomy" id="180227"/>
    <lineage>
        <taxon>Eukaryota</taxon>
        <taxon>Amoebozoa</taxon>
        <taxon>Discosea</taxon>
        <taxon>Flabellinia</taxon>
        <taxon>Dactylopodida</taxon>
        <taxon>Paramoebidae</taxon>
        <taxon>Paramoeba</taxon>
    </lineage>
</organism>
<evidence type="ECO:0000256" key="2">
    <source>
        <dbReference type="ARBA" id="ARBA00022679"/>
    </source>
</evidence>
<evidence type="ECO:0000256" key="3">
    <source>
        <dbReference type="ARBA" id="ARBA00022741"/>
    </source>
</evidence>
<dbReference type="PROSITE" id="PS00108">
    <property type="entry name" value="PROTEIN_KINASE_ST"/>
    <property type="match status" value="1"/>
</dbReference>
<dbReference type="GO" id="GO:0004674">
    <property type="term" value="F:protein serine/threonine kinase activity"/>
    <property type="evidence" value="ECO:0007669"/>
    <property type="project" value="UniProtKB-KW"/>
</dbReference>
<dbReference type="SMART" id="SM00220">
    <property type="entry name" value="S_TKc"/>
    <property type="match status" value="1"/>
</dbReference>
<proteinExistence type="predicted"/>
<keyword evidence="2" id="KW-0808">Transferase</keyword>
<accession>A0A7S4KS31</accession>
<dbReference type="PROSITE" id="PS50011">
    <property type="entry name" value="PROTEIN_KINASE_DOM"/>
    <property type="match status" value="1"/>
</dbReference>
<keyword evidence="4" id="KW-0418">Kinase</keyword>
<keyword evidence="3" id="KW-0547">Nucleotide-binding</keyword>
<sequence>MYQMVHYFLIWEETGCTMTEPCIFFSQLVLGMEYVHSLNIIHCDLKLENLLVDVNEKLRIIDFGLSFFDGDQDKYFDGFTPYYVPPELADIKQKPSFAGDIWSAGIIFYALLTGTFPFPESGPDPGEFSIFFPKEVRRDEKKLLLCMLNLYPEHRPSFSDISKDRLLNKKSLTEKIKALKPHRSEASLSSNNTDGPKNN</sequence>
<dbReference type="GO" id="GO:0005524">
    <property type="term" value="F:ATP binding"/>
    <property type="evidence" value="ECO:0007669"/>
    <property type="project" value="UniProtKB-KW"/>
</dbReference>
<dbReference type="SUPFAM" id="SSF56112">
    <property type="entry name" value="Protein kinase-like (PK-like)"/>
    <property type="match status" value="1"/>
</dbReference>
<reference evidence="8" key="1">
    <citation type="submission" date="2021-01" db="EMBL/GenBank/DDBJ databases">
        <authorList>
            <person name="Corre E."/>
            <person name="Pelletier E."/>
            <person name="Niang G."/>
            <person name="Scheremetjew M."/>
            <person name="Finn R."/>
            <person name="Kale V."/>
            <person name="Holt S."/>
            <person name="Cochrane G."/>
            <person name="Meng A."/>
            <person name="Brown T."/>
            <person name="Cohen L."/>
        </authorList>
    </citation>
    <scope>NUCLEOTIDE SEQUENCE</scope>
    <source>
        <strain evidence="8">SoJaBio B1-5/56/2</strain>
    </source>
</reference>
<feature type="region of interest" description="Disordered" evidence="6">
    <location>
        <begin position="180"/>
        <end position="199"/>
    </location>
</feature>
<evidence type="ECO:0000256" key="4">
    <source>
        <dbReference type="ARBA" id="ARBA00022777"/>
    </source>
</evidence>
<gene>
    <name evidence="8" type="ORF">NAES01612_LOCUS10300</name>
</gene>
<dbReference type="PANTHER" id="PTHR24345:SF0">
    <property type="entry name" value="CELL CYCLE SERINE_THREONINE-PROTEIN KINASE CDC5_MSD2"/>
    <property type="match status" value="1"/>
</dbReference>
<evidence type="ECO:0000313" key="8">
    <source>
        <dbReference type="EMBL" id="CAE2303218.1"/>
    </source>
</evidence>
<evidence type="ECO:0000256" key="6">
    <source>
        <dbReference type="SAM" id="MobiDB-lite"/>
    </source>
</evidence>
<dbReference type="PANTHER" id="PTHR24345">
    <property type="entry name" value="SERINE/THREONINE-PROTEIN KINASE PLK"/>
    <property type="match status" value="1"/>
</dbReference>
<protein>
    <recommendedName>
        <fullName evidence="7">Protein kinase domain-containing protein</fullName>
    </recommendedName>
</protein>
<evidence type="ECO:0000256" key="5">
    <source>
        <dbReference type="ARBA" id="ARBA00022840"/>
    </source>
</evidence>
<evidence type="ECO:0000259" key="7">
    <source>
        <dbReference type="PROSITE" id="PS50011"/>
    </source>
</evidence>
<dbReference type="InterPro" id="IPR000719">
    <property type="entry name" value="Prot_kinase_dom"/>
</dbReference>
<keyword evidence="5" id="KW-0067">ATP-binding</keyword>
<feature type="compositionally biased region" description="Polar residues" evidence="6">
    <location>
        <begin position="186"/>
        <end position="199"/>
    </location>
</feature>
<dbReference type="InterPro" id="IPR011009">
    <property type="entry name" value="Kinase-like_dom_sf"/>
</dbReference>
<dbReference type="EMBL" id="HBKR01015578">
    <property type="protein sequence ID" value="CAE2303218.1"/>
    <property type="molecule type" value="Transcribed_RNA"/>
</dbReference>